<organism evidence="1 2">
    <name type="scientific">Favolaschia claudopus</name>
    <dbReference type="NCBI Taxonomy" id="2862362"/>
    <lineage>
        <taxon>Eukaryota</taxon>
        <taxon>Fungi</taxon>
        <taxon>Dikarya</taxon>
        <taxon>Basidiomycota</taxon>
        <taxon>Agaricomycotina</taxon>
        <taxon>Agaricomycetes</taxon>
        <taxon>Agaricomycetidae</taxon>
        <taxon>Agaricales</taxon>
        <taxon>Marasmiineae</taxon>
        <taxon>Mycenaceae</taxon>
        <taxon>Favolaschia</taxon>
    </lineage>
</organism>
<gene>
    <name evidence="1" type="ORF">R3P38DRAFT_2970258</name>
</gene>
<comment type="caution">
    <text evidence="1">The sequence shown here is derived from an EMBL/GenBank/DDBJ whole genome shotgun (WGS) entry which is preliminary data.</text>
</comment>
<dbReference type="AlphaFoldDB" id="A0AAW0B456"/>
<dbReference type="Proteomes" id="UP001362999">
    <property type="component" value="Unassembled WGS sequence"/>
</dbReference>
<dbReference type="PANTHER" id="PTHR43591:SF24">
    <property type="entry name" value="2-METHOXY-6-POLYPRENYL-1,4-BENZOQUINOL METHYLASE, MITOCHONDRIAL"/>
    <property type="match status" value="1"/>
</dbReference>
<dbReference type="PANTHER" id="PTHR43591">
    <property type="entry name" value="METHYLTRANSFERASE"/>
    <property type="match status" value="1"/>
</dbReference>
<name>A0AAW0B456_9AGAR</name>
<evidence type="ECO:0000313" key="1">
    <source>
        <dbReference type="EMBL" id="KAK7020569.1"/>
    </source>
</evidence>
<dbReference type="InterPro" id="IPR029063">
    <property type="entry name" value="SAM-dependent_MTases_sf"/>
</dbReference>
<reference evidence="1 2" key="1">
    <citation type="journal article" date="2024" name="J Genomics">
        <title>Draft genome sequencing and assembly of Favolaschia claudopus CIRM-BRFM 2984 isolated from oak limbs.</title>
        <authorList>
            <person name="Navarro D."/>
            <person name="Drula E."/>
            <person name="Chaduli D."/>
            <person name="Cazenave R."/>
            <person name="Ahrendt S."/>
            <person name="Wang J."/>
            <person name="Lipzen A."/>
            <person name="Daum C."/>
            <person name="Barry K."/>
            <person name="Grigoriev I.V."/>
            <person name="Favel A."/>
            <person name="Rosso M.N."/>
            <person name="Martin F."/>
        </authorList>
    </citation>
    <scope>NUCLEOTIDE SEQUENCE [LARGE SCALE GENOMIC DNA]</scope>
    <source>
        <strain evidence="1 2">CIRM-BRFM 2984</strain>
    </source>
</reference>
<dbReference type="EMBL" id="JAWWNJ010000041">
    <property type="protein sequence ID" value="KAK7020569.1"/>
    <property type="molecule type" value="Genomic_DNA"/>
</dbReference>
<proteinExistence type="predicted"/>
<sequence>MIDAALSQAHLMSKPHEDDECYTSIQGLELFRRVHGRTLGTMNPTYLLPVDEEEIKRAHLMHRLVKFILSGRIYVGPTKEVLQFGPYRNVLDLGTGRGDWAIDLCDEFSWVFVTGVDMVPIQFKDVPERCRFEIWDINTYDMPYDTGNFDLIHARAVHTGIRDYPRFLREIARILRPGGLLILIEPALTQYADDKPEGHYTFGSGPRGWFTFWETYRSCLSLLGVDVTVPQRLKELVEASGFFEDIEDFRGMIPVGFHPEEEGVLTVGELQWMAYDLLIPALKPMLLILGLLESRVDRIIQEAQADLYYTNTDLKLSSHLHILHARRKEK</sequence>
<keyword evidence="2" id="KW-1185">Reference proteome</keyword>
<dbReference type="GO" id="GO:0008168">
    <property type="term" value="F:methyltransferase activity"/>
    <property type="evidence" value="ECO:0007669"/>
    <property type="project" value="TreeGrafter"/>
</dbReference>
<dbReference type="SUPFAM" id="SSF53335">
    <property type="entry name" value="S-adenosyl-L-methionine-dependent methyltransferases"/>
    <property type="match status" value="1"/>
</dbReference>
<dbReference type="Gene3D" id="3.40.50.150">
    <property type="entry name" value="Vaccinia Virus protein VP39"/>
    <property type="match status" value="1"/>
</dbReference>
<accession>A0AAW0B456</accession>
<dbReference type="Pfam" id="PF13489">
    <property type="entry name" value="Methyltransf_23"/>
    <property type="match status" value="1"/>
</dbReference>
<dbReference type="CDD" id="cd02440">
    <property type="entry name" value="AdoMet_MTases"/>
    <property type="match status" value="1"/>
</dbReference>
<evidence type="ECO:0000313" key="2">
    <source>
        <dbReference type="Proteomes" id="UP001362999"/>
    </source>
</evidence>
<protein>
    <submittedName>
        <fullName evidence="1">Secondary metabolism regulator LAE1</fullName>
    </submittedName>
</protein>